<feature type="compositionally biased region" description="Gly residues" evidence="1">
    <location>
        <begin position="94"/>
        <end position="109"/>
    </location>
</feature>
<accession>A0AAD7AUY9</accession>
<feature type="compositionally biased region" description="Polar residues" evidence="1">
    <location>
        <begin position="188"/>
        <end position="199"/>
    </location>
</feature>
<feature type="region of interest" description="Disordered" evidence="1">
    <location>
        <begin position="174"/>
        <end position="199"/>
    </location>
</feature>
<comment type="caution">
    <text evidence="2">The sequence shown here is derived from an EMBL/GenBank/DDBJ whole genome shotgun (WGS) entry which is preliminary data.</text>
</comment>
<evidence type="ECO:0000313" key="2">
    <source>
        <dbReference type="EMBL" id="KAJ7368533.1"/>
    </source>
</evidence>
<feature type="region of interest" description="Disordered" evidence="1">
    <location>
        <begin position="94"/>
        <end position="125"/>
    </location>
</feature>
<gene>
    <name evidence="2" type="ORF">DFH08DRAFT_1071217</name>
</gene>
<protein>
    <submittedName>
        <fullName evidence="2">Uncharacterized protein</fullName>
    </submittedName>
</protein>
<evidence type="ECO:0000313" key="3">
    <source>
        <dbReference type="Proteomes" id="UP001218218"/>
    </source>
</evidence>
<dbReference type="AlphaFoldDB" id="A0AAD7AUY9"/>
<organism evidence="2 3">
    <name type="scientific">Mycena albidolilacea</name>
    <dbReference type="NCBI Taxonomy" id="1033008"/>
    <lineage>
        <taxon>Eukaryota</taxon>
        <taxon>Fungi</taxon>
        <taxon>Dikarya</taxon>
        <taxon>Basidiomycota</taxon>
        <taxon>Agaricomycotina</taxon>
        <taxon>Agaricomycetes</taxon>
        <taxon>Agaricomycetidae</taxon>
        <taxon>Agaricales</taxon>
        <taxon>Marasmiineae</taxon>
        <taxon>Mycenaceae</taxon>
        <taxon>Mycena</taxon>
    </lineage>
</organism>
<dbReference type="EMBL" id="JARIHO010000001">
    <property type="protein sequence ID" value="KAJ7368533.1"/>
    <property type="molecule type" value="Genomic_DNA"/>
</dbReference>
<reference evidence="2" key="1">
    <citation type="submission" date="2023-03" db="EMBL/GenBank/DDBJ databases">
        <title>Massive genome expansion in bonnet fungi (Mycena s.s.) driven by repeated elements and novel gene families across ecological guilds.</title>
        <authorList>
            <consortium name="Lawrence Berkeley National Laboratory"/>
            <person name="Harder C.B."/>
            <person name="Miyauchi S."/>
            <person name="Viragh M."/>
            <person name="Kuo A."/>
            <person name="Thoen E."/>
            <person name="Andreopoulos B."/>
            <person name="Lu D."/>
            <person name="Skrede I."/>
            <person name="Drula E."/>
            <person name="Henrissat B."/>
            <person name="Morin E."/>
            <person name="Kohler A."/>
            <person name="Barry K."/>
            <person name="LaButti K."/>
            <person name="Morin E."/>
            <person name="Salamov A."/>
            <person name="Lipzen A."/>
            <person name="Mereny Z."/>
            <person name="Hegedus B."/>
            <person name="Baldrian P."/>
            <person name="Stursova M."/>
            <person name="Weitz H."/>
            <person name="Taylor A."/>
            <person name="Grigoriev I.V."/>
            <person name="Nagy L.G."/>
            <person name="Martin F."/>
            <person name="Kauserud H."/>
        </authorList>
    </citation>
    <scope>NUCLEOTIDE SEQUENCE</scope>
    <source>
        <strain evidence="2">CBHHK002</strain>
    </source>
</reference>
<sequence length="199" mass="21264">MERLFTTCSSFVQRSRLIPLDSTSAAALPRMQFEPPILHLFNPGAQRLTGYVVSFYEAKFEGLLVYEAKRSFRVSSMTYAPLSDFLDRISANEGGGGGGAGGDETGAGRGADDGDGADGGMGTFSSKSEADKIAKIELVTELRWLARFDPAGSTSKLLVVALTLEREWGVEGHIETGSTSPLPARRTLASSTSSMSWRG</sequence>
<proteinExistence type="predicted"/>
<name>A0AAD7AUY9_9AGAR</name>
<evidence type="ECO:0000256" key="1">
    <source>
        <dbReference type="SAM" id="MobiDB-lite"/>
    </source>
</evidence>
<keyword evidence="3" id="KW-1185">Reference proteome</keyword>
<dbReference type="Proteomes" id="UP001218218">
    <property type="component" value="Unassembled WGS sequence"/>
</dbReference>